<accession>C4J4Q7</accession>
<protein>
    <submittedName>
        <fullName evidence="2">Uncharacterized protein</fullName>
    </submittedName>
</protein>
<dbReference type="AlphaFoldDB" id="C4J4Q7"/>
<feature type="region of interest" description="Disordered" evidence="1">
    <location>
        <begin position="60"/>
        <end position="103"/>
    </location>
</feature>
<evidence type="ECO:0000256" key="1">
    <source>
        <dbReference type="SAM" id="MobiDB-lite"/>
    </source>
</evidence>
<feature type="region of interest" description="Disordered" evidence="1">
    <location>
        <begin position="1"/>
        <end position="30"/>
    </location>
</feature>
<reference evidence="2" key="2">
    <citation type="submission" date="2012-06" db="EMBL/GenBank/DDBJ databases">
        <authorList>
            <person name="Yu Y."/>
            <person name="Currie J."/>
            <person name="Lomeli R."/>
            <person name="Angelova A."/>
            <person name="Collura K."/>
            <person name="Wissotski M."/>
            <person name="Campos D."/>
            <person name="Kudrna D."/>
            <person name="Golser W."/>
            <person name="Ashely E."/>
            <person name="Descour A."/>
            <person name="Fernandes J."/>
            <person name="Soderlund C."/>
            <person name="Walbot V."/>
        </authorList>
    </citation>
    <scope>NUCLEOTIDE SEQUENCE</scope>
    <source>
        <strain evidence="2">B73</strain>
    </source>
</reference>
<reference evidence="2" key="1">
    <citation type="journal article" date="2009" name="PLoS Genet.">
        <title>Sequencing, mapping, and analysis of 27,455 maize full-length cDNAs.</title>
        <authorList>
            <person name="Soderlund C."/>
            <person name="Descour A."/>
            <person name="Kudrna D."/>
            <person name="Bomhoff M."/>
            <person name="Boyd L."/>
            <person name="Currie J."/>
            <person name="Angelova A."/>
            <person name="Collura K."/>
            <person name="Wissotski M."/>
            <person name="Ashley E."/>
            <person name="Morrow D."/>
            <person name="Fernandes J."/>
            <person name="Walbot V."/>
            <person name="Yu Y."/>
        </authorList>
    </citation>
    <scope>NUCLEOTIDE SEQUENCE</scope>
    <source>
        <strain evidence="2">B73</strain>
    </source>
</reference>
<proteinExistence type="evidence at transcript level"/>
<sequence length="103" mass="11136">MKQLYNEASQSCSNHSAYPSSPDESADAVHNIHSLVIRSDPNTHTQTQTVQVTVRMPGFRAAGMKGGGGARIPSRRSSPAQGPRKTWRRIRRGYYTGAPGVAA</sequence>
<dbReference type="EMBL" id="BT085804">
    <property type="protein sequence ID" value="ACR36157.1"/>
    <property type="molecule type" value="mRNA"/>
</dbReference>
<name>C4J4Q7_MAIZE</name>
<organism evidence="2">
    <name type="scientific">Zea mays</name>
    <name type="common">Maize</name>
    <dbReference type="NCBI Taxonomy" id="4577"/>
    <lineage>
        <taxon>Eukaryota</taxon>
        <taxon>Viridiplantae</taxon>
        <taxon>Streptophyta</taxon>
        <taxon>Embryophyta</taxon>
        <taxon>Tracheophyta</taxon>
        <taxon>Spermatophyta</taxon>
        <taxon>Magnoliopsida</taxon>
        <taxon>Liliopsida</taxon>
        <taxon>Poales</taxon>
        <taxon>Poaceae</taxon>
        <taxon>PACMAD clade</taxon>
        <taxon>Panicoideae</taxon>
        <taxon>Andropogonodae</taxon>
        <taxon>Andropogoneae</taxon>
        <taxon>Tripsacinae</taxon>
        <taxon>Zea</taxon>
    </lineage>
</organism>
<feature type="compositionally biased region" description="Polar residues" evidence="1">
    <location>
        <begin position="1"/>
        <end position="23"/>
    </location>
</feature>
<evidence type="ECO:0000313" key="2">
    <source>
        <dbReference type="EMBL" id="ACR36157.1"/>
    </source>
</evidence>